<gene>
    <name evidence="2" type="ORF">GCM10009067_12950</name>
</gene>
<dbReference type="RefSeq" id="WP_188976396.1">
    <property type="nucleotide sequence ID" value="NZ_BMPD01000002.1"/>
</dbReference>
<dbReference type="OrthoDB" id="221303at2157"/>
<reference evidence="2" key="2">
    <citation type="submission" date="2020-09" db="EMBL/GenBank/DDBJ databases">
        <authorList>
            <person name="Sun Q."/>
            <person name="Ohkuma M."/>
        </authorList>
    </citation>
    <scope>NUCLEOTIDE SEQUENCE</scope>
    <source>
        <strain evidence="2">JCM 19018</strain>
    </source>
</reference>
<feature type="transmembrane region" description="Helical" evidence="1">
    <location>
        <begin position="35"/>
        <end position="56"/>
    </location>
</feature>
<dbReference type="Proteomes" id="UP000614221">
    <property type="component" value="Unassembled WGS sequence"/>
</dbReference>
<keyword evidence="1" id="KW-0472">Membrane</keyword>
<organism evidence="2 3">
    <name type="scientific">Haloarcula sebkhae</name>
    <dbReference type="NCBI Taxonomy" id="932660"/>
    <lineage>
        <taxon>Archaea</taxon>
        <taxon>Methanobacteriati</taxon>
        <taxon>Methanobacteriota</taxon>
        <taxon>Stenosarchaea group</taxon>
        <taxon>Halobacteria</taxon>
        <taxon>Halobacteriales</taxon>
        <taxon>Haloarculaceae</taxon>
        <taxon>Haloarcula</taxon>
    </lineage>
</organism>
<evidence type="ECO:0000256" key="1">
    <source>
        <dbReference type="SAM" id="Phobius"/>
    </source>
</evidence>
<name>A0A830EZY2_9EURY</name>
<evidence type="ECO:0000313" key="2">
    <source>
        <dbReference type="EMBL" id="GGK61911.1"/>
    </source>
</evidence>
<dbReference type="EMBL" id="BMPD01000002">
    <property type="protein sequence ID" value="GGK61911.1"/>
    <property type="molecule type" value="Genomic_DNA"/>
</dbReference>
<feature type="transmembrane region" description="Helical" evidence="1">
    <location>
        <begin position="12"/>
        <end position="29"/>
    </location>
</feature>
<sequence>MVSRDTKLQIGLVSVVIIVSVLRPFVFPLGRLGSVAFFAGANFVILGGAHLYLALVGDSETISVAARWRYIGVAAMVAVASFLRVVAGRTSVGSVTLNQLLGSVLAVTVVSYLVYEARAGYLASRQ</sequence>
<keyword evidence="1" id="KW-1133">Transmembrane helix</keyword>
<comment type="caution">
    <text evidence="2">The sequence shown here is derived from an EMBL/GenBank/DDBJ whole genome shotgun (WGS) entry which is preliminary data.</text>
</comment>
<protein>
    <submittedName>
        <fullName evidence="2">Uncharacterized protein</fullName>
    </submittedName>
</protein>
<feature type="transmembrane region" description="Helical" evidence="1">
    <location>
        <begin position="68"/>
        <end position="87"/>
    </location>
</feature>
<proteinExistence type="predicted"/>
<keyword evidence="1" id="KW-0812">Transmembrane</keyword>
<reference evidence="2" key="1">
    <citation type="journal article" date="2014" name="Int. J. Syst. Evol. Microbiol.">
        <title>Complete genome sequence of Corynebacterium casei LMG S-19264T (=DSM 44701T), isolated from a smear-ripened cheese.</title>
        <authorList>
            <consortium name="US DOE Joint Genome Institute (JGI-PGF)"/>
            <person name="Walter F."/>
            <person name="Albersmeier A."/>
            <person name="Kalinowski J."/>
            <person name="Ruckert C."/>
        </authorList>
    </citation>
    <scope>NUCLEOTIDE SEQUENCE</scope>
    <source>
        <strain evidence="2">JCM 19018</strain>
    </source>
</reference>
<dbReference type="AlphaFoldDB" id="A0A830EZY2"/>
<feature type="transmembrane region" description="Helical" evidence="1">
    <location>
        <begin position="99"/>
        <end position="115"/>
    </location>
</feature>
<accession>A0A830EZY2</accession>
<evidence type="ECO:0000313" key="3">
    <source>
        <dbReference type="Proteomes" id="UP000614221"/>
    </source>
</evidence>